<dbReference type="InterPro" id="IPR000873">
    <property type="entry name" value="AMP-dep_synth/lig_dom"/>
</dbReference>
<evidence type="ECO:0000259" key="6">
    <source>
        <dbReference type="Pfam" id="PF13193"/>
    </source>
</evidence>
<gene>
    <name evidence="7" type="ORF">KGM_206946</name>
</gene>
<dbReference type="InterPro" id="IPR025110">
    <property type="entry name" value="AMP-bd_C"/>
</dbReference>
<dbReference type="InterPro" id="IPR042099">
    <property type="entry name" value="ANL_N_sf"/>
</dbReference>
<protein>
    <recommendedName>
        <fullName evidence="9">Luciferin 4-monooxygenase-like</fullName>
    </recommendedName>
</protein>
<accession>A0A212FBS4</accession>
<dbReference type="STRING" id="278856.A0A212FBS4"/>
<feature type="domain" description="AMP-binding enzyme C-terminal" evidence="6">
    <location>
        <begin position="463"/>
        <end position="539"/>
    </location>
</feature>
<dbReference type="Gene3D" id="3.40.50.12780">
    <property type="entry name" value="N-terminal domain of ligase-like"/>
    <property type="match status" value="1"/>
</dbReference>
<proteinExistence type="inferred from homology"/>
<evidence type="ECO:0008006" key="9">
    <source>
        <dbReference type="Google" id="ProtNLM"/>
    </source>
</evidence>
<sequence length="555" mass="62263">MSTTETRRMAPTRINDAVHWYMSNLTSRIIARTGIPSDRYHMGKVILQCLKDYPEAVTQIDGATGESETNETILERSVKCATSFRKFGLQSMDVIVLMAPNHIHLCIPFYAALYTGNVIAAVDFNLGKIELQQTLAVLEPKIIFCQSSKAPTIQLALNEIDSNAFIVAFDKGHYLCDFDSFIDKFYDGTTIDQFEPTDFDPEEATAFLVSTSGTTGLPKAAEVTHKNFLISLPNLFLRYTEFPTPTKMALVGSPLQWLTALFNYVASAIFKYTRLQSSLPLTKEHAYYLFHTYKPTFSILSPTLITSLLKNENKCDFSSFEFIMLGGSAVPASLIEEIKNLSPNTEVINVYGMSEISSIAFMGDYGPPDSCGRPLGVFYYRLIDTETQEDILEPNRPGELWVKGPSVFKGYYKNKEATEEAFAEDGWFKTGDMFYRDENWNYYFLERIKLLLKYKSDQISPVEVENVIRQVPGVVDVAVAGLPDPECGDIPVACVVIQNGAIITADDIKNIVRDKLSDSKQLRGGVIFLDSIPMTASTKVHRRKLKEIVMSSKRL</sequence>
<dbReference type="AlphaFoldDB" id="A0A212FBS4"/>
<dbReference type="EMBL" id="AGBW02009293">
    <property type="protein sequence ID" value="OWR51173.1"/>
    <property type="molecule type" value="Genomic_DNA"/>
</dbReference>
<evidence type="ECO:0000256" key="3">
    <source>
        <dbReference type="ARBA" id="ARBA00022598"/>
    </source>
</evidence>
<dbReference type="SUPFAM" id="SSF56801">
    <property type="entry name" value="Acetyl-CoA synthetase-like"/>
    <property type="match status" value="1"/>
</dbReference>
<dbReference type="Gene3D" id="3.30.300.30">
    <property type="match status" value="1"/>
</dbReference>
<dbReference type="Proteomes" id="UP000007151">
    <property type="component" value="Unassembled WGS sequence"/>
</dbReference>
<keyword evidence="8" id="KW-1185">Reference proteome</keyword>
<dbReference type="eggNOG" id="KOG1176">
    <property type="taxonomic scope" value="Eukaryota"/>
</dbReference>
<dbReference type="InterPro" id="IPR045851">
    <property type="entry name" value="AMP-bd_C_sf"/>
</dbReference>
<evidence type="ECO:0000256" key="2">
    <source>
        <dbReference type="ARBA" id="ARBA00006432"/>
    </source>
</evidence>
<comment type="caution">
    <text evidence="7">The sequence shown here is derived from an EMBL/GenBank/DDBJ whole genome shotgun (WGS) entry which is preliminary data.</text>
</comment>
<comment type="similarity">
    <text evidence="2">Belongs to the ATP-dependent AMP-binding enzyme family.</text>
</comment>
<keyword evidence="4" id="KW-0576">Peroxisome</keyword>
<evidence type="ECO:0000256" key="1">
    <source>
        <dbReference type="ARBA" id="ARBA00004275"/>
    </source>
</evidence>
<evidence type="ECO:0000313" key="7">
    <source>
        <dbReference type="EMBL" id="OWR51173.1"/>
    </source>
</evidence>
<dbReference type="KEGG" id="dpl:KGM_206946"/>
<evidence type="ECO:0000256" key="4">
    <source>
        <dbReference type="ARBA" id="ARBA00023140"/>
    </source>
</evidence>
<comment type="subcellular location">
    <subcellularLocation>
        <location evidence="1">Peroxisome</location>
    </subcellularLocation>
</comment>
<dbReference type="Pfam" id="PF13193">
    <property type="entry name" value="AMP-binding_C"/>
    <property type="match status" value="1"/>
</dbReference>
<dbReference type="GO" id="GO:0016405">
    <property type="term" value="F:CoA-ligase activity"/>
    <property type="evidence" value="ECO:0007669"/>
    <property type="project" value="TreeGrafter"/>
</dbReference>
<dbReference type="InParanoid" id="A0A212FBS4"/>
<dbReference type="FunFam" id="3.30.300.30:FF:000007">
    <property type="entry name" value="4-coumarate--CoA ligase 2"/>
    <property type="match status" value="1"/>
</dbReference>
<evidence type="ECO:0000259" key="5">
    <source>
        <dbReference type="Pfam" id="PF00501"/>
    </source>
</evidence>
<evidence type="ECO:0000313" key="8">
    <source>
        <dbReference type="Proteomes" id="UP000007151"/>
    </source>
</evidence>
<dbReference type="PANTHER" id="PTHR24096:SF149">
    <property type="entry name" value="AMP-BINDING DOMAIN-CONTAINING PROTEIN-RELATED"/>
    <property type="match status" value="1"/>
</dbReference>
<keyword evidence="3" id="KW-0436">Ligase</keyword>
<dbReference type="Pfam" id="PF00501">
    <property type="entry name" value="AMP-binding"/>
    <property type="match status" value="1"/>
</dbReference>
<dbReference type="GO" id="GO:0005777">
    <property type="term" value="C:peroxisome"/>
    <property type="evidence" value="ECO:0007669"/>
    <property type="project" value="UniProtKB-SubCell"/>
</dbReference>
<name>A0A212FBS4_DANPL</name>
<reference evidence="7 8" key="1">
    <citation type="journal article" date="2011" name="Cell">
        <title>The monarch butterfly genome yields insights into long-distance migration.</title>
        <authorList>
            <person name="Zhan S."/>
            <person name="Merlin C."/>
            <person name="Boore J.L."/>
            <person name="Reppert S.M."/>
        </authorList>
    </citation>
    <scope>NUCLEOTIDE SEQUENCE [LARGE SCALE GENOMIC DNA]</scope>
    <source>
        <strain evidence="7">F-2</strain>
    </source>
</reference>
<dbReference type="PANTHER" id="PTHR24096">
    <property type="entry name" value="LONG-CHAIN-FATTY-ACID--COA LIGASE"/>
    <property type="match status" value="1"/>
</dbReference>
<feature type="domain" description="AMP-dependent synthetase/ligase" evidence="5">
    <location>
        <begin position="53"/>
        <end position="412"/>
    </location>
</feature>
<organism evidence="7 8">
    <name type="scientific">Danaus plexippus plexippus</name>
    <dbReference type="NCBI Taxonomy" id="278856"/>
    <lineage>
        <taxon>Eukaryota</taxon>
        <taxon>Metazoa</taxon>
        <taxon>Ecdysozoa</taxon>
        <taxon>Arthropoda</taxon>
        <taxon>Hexapoda</taxon>
        <taxon>Insecta</taxon>
        <taxon>Pterygota</taxon>
        <taxon>Neoptera</taxon>
        <taxon>Endopterygota</taxon>
        <taxon>Lepidoptera</taxon>
        <taxon>Glossata</taxon>
        <taxon>Ditrysia</taxon>
        <taxon>Papilionoidea</taxon>
        <taxon>Nymphalidae</taxon>
        <taxon>Danainae</taxon>
        <taxon>Danaini</taxon>
        <taxon>Danaina</taxon>
        <taxon>Danaus</taxon>
        <taxon>Danaus</taxon>
    </lineage>
</organism>